<dbReference type="RefSeq" id="WP_379725458.1">
    <property type="nucleotide sequence ID" value="NZ_JBHRYJ010000002.1"/>
</dbReference>
<comment type="cofactor">
    <cofactor evidence="6">
        <name>Mn(2+)</name>
        <dbReference type="ChEBI" id="CHEBI:29035"/>
    </cofactor>
    <text evidence="6">Binds 1 Mn(2+) ion per subunit.</text>
</comment>
<dbReference type="Pfam" id="PF04227">
    <property type="entry name" value="Indigoidine_A"/>
    <property type="match status" value="1"/>
</dbReference>
<evidence type="ECO:0000256" key="2">
    <source>
        <dbReference type="ARBA" id="ARBA00022801"/>
    </source>
</evidence>
<evidence type="ECO:0000313" key="7">
    <source>
        <dbReference type="EMBL" id="MFC3675887.1"/>
    </source>
</evidence>
<evidence type="ECO:0000256" key="5">
    <source>
        <dbReference type="ARBA" id="ARBA00023295"/>
    </source>
</evidence>
<keyword evidence="2 6" id="KW-0378">Hydrolase</keyword>
<reference evidence="8" key="1">
    <citation type="journal article" date="2019" name="Int. J. Syst. Evol. Microbiol.">
        <title>The Global Catalogue of Microorganisms (GCM) 10K type strain sequencing project: providing services to taxonomists for standard genome sequencing and annotation.</title>
        <authorList>
            <consortium name="The Broad Institute Genomics Platform"/>
            <consortium name="The Broad Institute Genome Sequencing Center for Infectious Disease"/>
            <person name="Wu L."/>
            <person name="Ma J."/>
        </authorList>
    </citation>
    <scope>NUCLEOTIDE SEQUENCE [LARGE SCALE GENOMIC DNA]</scope>
    <source>
        <strain evidence="8">KCTC 42182</strain>
    </source>
</reference>
<keyword evidence="5 6" id="KW-0326">Glycosidase</keyword>
<feature type="binding site" evidence="6">
    <location>
        <position position="140"/>
    </location>
    <ligand>
        <name>Mn(2+)</name>
        <dbReference type="ChEBI" id="CHEBI:29035"/>
    </ligand>
</feature>
<sequence length="308" mass="31048">MSTAAPLLIAPEVAEAIAAGRAVVALESTIITHGMPYPDNLAMARSVEAIVRDAGAVPATIALVGGQFHIGLGEALLEAFAADRGAAKASGRDLAVLAVQGATAGTTVSATMLLAARAGIRIFATGGIGGVHRGAENTFDISADLIELGRTPVAVVCAGTKSILDIPKTLEVLETQRVPVIAVGSDDFPAFYARTSGAKTPQRLDDPVALAAAIRLHEQLGSGTGLLIANPIPQADALDGDAIEHSIAAAVAEAAVHGIAGKDVTPFLLARITALTEGRSLAANIALVQNNARLAAAIAVAYAAQTRA</sequence>
<dbReference type="EC" id="4.2.1.70" evidence="6"/>
<feature type="active site" description="Nucleophile" evidence="6">
    <location>
        <position position="161"/>
    </location>
</feature>
<dbReference type="Gene3D" id="3.40.1790.10">
    <property type="entry name" value="Indigoidine synthase domain"/>
    <property type="match status" value="1"/>
</dbReference>
<name>A0ABV7VFQ4_9PROT</name>
<comment type="caution">
    <text evidence="7">The sequence shown here is derived from an EMBL/GenBank/DDBJ whole genome shotgun (WGS) entry which is preliminary data.</text>
</comment>
<dbReference type="Proteomes" id="UP001595711">
    <property type="component" value="Unassembled WGS sequence"/>
</dbReference>
<dbReference type="SUPFAM" id="SSF110581">
    <property type="entry name" value="Indigoidine synthase A-like"/>
    <property type="match status" value="1"/>
</dbReference>
<evidence type="ECO:0000256" key="6">
    <source>
        <dbReference type="HAMAP-Rule" id="MF_01876"/>
    </source>
</evidence>
<feature type="active site" description="Proton donor" evidence="6">
    <location>
        <position position="27"/>
    </location>
</feature>
<comment type="subunit">
    <text evidence="6">Homotrimer.</text>
</comment>
<dbReference type="InterPro" id="IPR007342">
    <property type="entry name" value="PsuG"/>
</dbReference>
<comment type="similarity">
    <text evidence="6">Belongs to the pseudouridine-5'-phosphate glycosidase family.</text>
</comment>
<comment type="function">
    <text evidence="6">Catalyzes the reversible cleavage of pseudouridine 5'-phosphate (PsiMP) to ribose 5-phosphate and uracil. Functions biologically in the cleavage direction, as part of a pseudouridine degradation pathway.</text>
</comment>
<organism evidence="7 8">
    <name type="scientific">Ferrovibrio xuzhouensis</name>
    <dbReference type="NCBI Taxonomy" id="1576914"/>
    <lineage>
        <taxon>Bacteria</taxon>
        <taxon>Pseudomonadati</taxon>
        <taxon>Pseudomonadota</taxon>
        <taxon>Alphaproteobacteria</taxon>
        <taxon>Rhodospirillales</taxon>
        <taxon>Rhodospirillaceae</taxon>
        <taxon>Ferrovibrio</taxon>
    </lineage>
</organism>
<evidence type="ECO:0000256" key="1">
    <source>
        <dbReference type="ARBA" id="ARBA00022723"/>
    </source>
</evidence>
<proteinExistence type="inferred from homology"/>
<keyword evidence="8" id="KW-1185">Reference proteome</keyword>
<evidence type="ECO:0000256" key="4">
    <source>
        <dbReference type="ARBA" id="ARBA00023239"/>
    </source>
</evidence>
<dbReference type="EMBL" id="JBHRYJ010000002">
    <property type="protein sequence ID" value="MFC3675887.1"/>
    <property type="molecule type" value="Genomic_DNA"/>
</dbReference>
<keyword evidence="1 6" id="KW-0479">Metal-binding</keyword>
<dbReference type="GO" id="GO:0016798">
    <property type="term" value="F:hydrolase activity, acting on glycosyl bonds"/>
    <property type="evidence" value="ECO:0007669"/>
    <property type="project" value="UniProtKB-KW"/>
</dbReference>
<feature type="binding site" evidence="6">
    <location>
        <begin position="142"/>
        <end position="144"/>
    </location>
    <ligand>
        <name>substrate</name>
    </ligand>
</feature>
<dbReference type="PANTHER" id="PTHR42909">
    <property type="entry name" value="ZGC:136858"/>
    <property type="match status" value="1"/>
</dbReference>
<dbReference type="PANTHER" id="PTHR42909:SF1">
    <property type="entry name" value="CARBOHYDRATE KINASE PFKB DOMAIN-CONTAINING PROTEIN"/>
    <property type="match status" value="1"/>
</dbReference>
<gene>
    <name evidence="6" type="primary">psuG</name>
    <name evidence="7" type="ORF">ACFOOQ_10060</name>
</gene>
<comment type="catalytic activity">
    <reaction evidence="6">
        <text>D-ribose 5-phosphate + uracil = psi-UMP + H2O</text>
        <dbReference type="Rhea" id="RHEA:18337"/>
        <dbReference type="ChEBI" id="CHEBI:15377"/>
        <dbReference type="ChEBI" id="CHEBI:17568"/>
        <dbReference type="ChEBI" id="CHEBI:58380"/>
        <dbReference type="ChEBI" id="CHEBI:78346"/>
        <dbReference type="EC" id="4.2.1.70"/>
    </reaction>
</comment>
<protein>
    <recommendedName>
        <fullName evidence="6">Pseudouridine-5'-phosphate glycosidase</fullName>
        <shortName evidence="6">PsiMP glycosidase</shortName>
        <ecNumber evidence="6">4.2.1.70</ecNumber>
    </recommendedName>
</protein>
<evidence type="ECO:0000256" key="3">
    <source>
        <dbReference type="ARBA" id="ARBA00023211"/>
    </source>
</evidence>
<accession>A0ABV7VFQ4</accession>
<dbReference type="HAMAP" id="MF_01876">
    <property type="entry name" value="PsiMP_glycosidase"/>
    <property type="match status" value="1"/>
</dbReference>
<feature type="binding site" evidence="6">
    <location>
        <position position="88"/>
    </location>
    <ligand>
        <name>substrate</name>
    </ligand>
</feature>
<evidence type="ECO:0000313" key="8">
    <source>
        <dbReference type="Proteomes" id="UP001595711"/>
    </source>
</evidence>
<keyword evidence="3 6" id="KW-0464">Manganese</keyword>
<dbReference type="InterPro" id="IPR022830">
    <property type="entry name" value="Indigdn_synthA-like"/>
</dbReference>
<keyword evidence="4 6" id="KW-0456">Lyase</keyword>
<feature type="binding site" evidence="6">
    <location>
        <position position="108"/>
    </location>
    <ligand>
        <name>substrate</name>
    </ligand>
</feature>